<evidence type="ECO:0000256" key="1">
    <source>
        <dbReference type="SAM" id="SignalP"/>
    </source>
</evidence>
<gene>
    <name evidence="2" type="ORF">ABE541_02365</name>
</gene>
<evidence type="ECO:0000313" key="2">
    <source>
        <dbReference type="EMBL" id="MEN5376095.1"/>
    </source>
</evidence>
<reference evidence="2 3" key="1">
    <citation type="submission" date="2024-04" db="EMBL/GenBank/DDBJ databases">
        <title>WGS of bacteria from Torrens River.</title>
        <authorList>
            <person name="Wyrsch E.R."/>
            <person name="Drigo B."/>
        </authorList>
    </citation>
    <scope>NUCLEOTIDE SEQUENCE [LARGE SCALE GENOMIC DNA]</scope>
    <source>
        <strain evidence="2 3">TWI391</strain>
    </source>
</reference>
<organism evidence="2 3">
    <name type="scientific">Sphingobacterium kitahiroshimense</name>
    <dbReference type="NCBI Taxonomy" id="470446"/>
    <lineage>
        <taxon>Bacteria</taxon>
        <taxon>Pseudomonadati</taxon>
        <taxon>Bacteroidota</taxon>
        <taxon>Sphingobacteriia</taxon>
        <taxon>Sphingobacteriales</taxon>
        <taxon>Sphingobacteriaceae</taxon>
        <taxon>Sphingobacterium</taxon>
    </lineage>
</organism>
<proteinExistence type="predicted"/>
<feature type="chain" id="PRO_5047339430" evidence="1">
    <location>
        <begin position="23"/>
        <end position="293"/>
    </location>
</feature>
<dbReference type="RefSeq" id="WP_183915100.1">
    <property type="nucleotide sequence ID" value="NZ_JBDJLH010000005.1"/>
</dbReference>
<dbReference type="Proteomes" id="UP001409291">
    <property type="component" value="Unassembled WGS sequence"/>
</dbReference>
<dbReference type="EMBL" id="JBDJNQ010000001">
    <property type="protein sequence ID" value="MEN5376095.1"/>
    <property type="molecule type" value="Genomic_DNA"/>
</dbReference>
<sequence>MNLLNKVIVFSFLFLQFHIAFTQTSKPLFKSQVALGEISDKKLNELSGIISAKQSSCFWVHNDSGDEARIYLIDKKCRLLCTYELESVAVKDCEDIARVIINGNSFLILADIGDNKAERENIKLHIFPEPTYQQEDTLIHIPKKTIRTVTLRYKNGPRDAEALFVDPVDHQLYVISKRDFQSTVYSASIFNNVKKNFSLLTPVQTLPFTFTTSANISPTGSAILIKNLTQIFYWTRNRTESIEQVLSRKPTLIPYQIEPQGEAITFGLNGEGFYTISERPFGLKSSLYFFEKL</sequence>
<name>A0ABV0BMP6_9SPHI</name>
<feature type="signal peptide" evidence="1">
    <location>
        <begin position="1"/>
        <end position="22"/>
    </location>
</feature>
<keyword evidence="1" id="KW-0732">Signal</keyword>
<accession>A0ABV0BMP6</accession>
<evidence type="ECO:0000313" key="3">
    <source>
        <dbReference type="Proteomes" id="UP001409291"/>
    </source>
</evidence>
<comment type="caution">
    <text evidence="2">The sequence shown here is derived from an EMBL/GenBank/DDBJ whole genome shotgun (WGS) entry which is preliminary data.</text>
</comment>
<protein>
    <submittedName>
        <fullName evidence="2">Uncharacterized protein</fullName>
    </submittedName>
</protein>
<keyword evidence="3" id="KW-1185">Reference proteome</keyword>